<evidence type="ECO:0000313" key="3">
    <source>
        <dbReference type="Proteomes" id="UP000050417"/>
    </source>
</evidence>
<organism evidence="2 3">
    <name type="scientific">Ornatilinea apprima</name>
    <dbReference type="NCBI Taxonomy" id="1134406"/>
    <lineage>
        <taxon>Bacteria</taxon>
        <taxon>Bacillati</taxon>
        <taxon>Chloroflexota</taxon>
        <taxon>Anaerolineae</taxon>
        <taxon>Anaerolineales</taxon>
        <taxon>Anaerolineaceae</taxon>
        <taxon>Ornatilinea</taxon>
    </lineage>
</organism>
<accession>A0A0P6Y1S7</accession>
<proteinExistence type="predicted"/>
<evidence type="ECO:0000313" key="2">
    <source>
        <dbReference type="EMBL" id="KPL78968.1"/>
    </source>
</evidence>
<comment type="caution">
    <text evidence="2">The sequence shown here is derived from an EMBL/GenBank/DDBJ whole genome shotgun (WGS) entry which is preliminary data.</text>
</comment>
<gene>
    <name evidence="2" type="ORF">ADN00_03485</name>
</gene>
<evidence type="ECO:0000259" key="1">
    <source>
        <dbReference type="Pfam" id="PF16158"/>
    </source>
</evidence>
<dbReference type="PANTHER" id="PTHR20930:SF0">
    <property type="entry name" value="PROTEIN ILRUN"/>
    <property type="match status" value="1"/>
</dbReference>
<name>A0A0P6Y1S7_9CHLR</name>
<dbReference type="CDD" id="cd14947">
    <property type="entry name" value="NBR1_like"/>
    <property type="match status" value="1"/>
</dbReference>
<dbReference type="PANTHER" id="PTHR20930">
    <property type="entry name" value="OVARIAN CARCINOMA ANTIGEN CA125-RELATED"/>
    <property type="match status" value="1"/>
</dbReference>
<dbReference type="AlphaFoldDB" id="A0A0P6Y1S7"/>
<dbReference type="Pfam" id="PF16158">
    <property type="entry name" value="N_BRCA1_IG"/>
    <property type="match status" value="1"/>
</dbReference>
<protein>
    <recommendedName>
        <fullName evidence="1">Nbr1 FW domain-containing protein</fullName>
    </recommendedName>
</protein>
<dbReference type="EMBL" id="LGCL01000015">
    <property type="protein sequence ID" value="KPL78968.1"/>
    <property type="molecule type" value="Genomic_DNA"/>
</dbReference>
<dbReference type="InterPro" id="IPR013783">
    <property type="entry name" value="Ig-like_fold"/>
</dbReference>
<dbReference type="Gene3D" id="2.60.40.10">
    <property type="entry name" value="Immunoglobulins"/>
    <property type="match status" value="1"/>
</dbReference>
<sequence length="187" mass="20102">MKKSTRPTTVSVLRFSRILLAAVVLVITSAGCSFTPTRPAPNAVNPAFIPPTFSPTQIPSPTPVPTEVMPTSSPNCVNALTYLEDITVPDGSAFAPAEKIDKQWRVENSGTCNWGKNYTLRLIAGPEMGNPVEQALYPARSGSQVIIQLNLVAPAQAGNHRSAWQAYSPQGEPFGDPIYIDIVVEEP</sequence>
<dbReference type="PROSITE" id="PS51257">
    <property type="entry name" value="PROKAR_LIPOPROTEIN"/>
    <property type="match status" value="1"/>
</dbReference>
<reference evidence="2 3" key="1">
    <citation type="submission" date="2015-07" db="EMBL/GenBank/DDBJ databases">
        <title>Genome sequence of Ornatilinea apprima DSM 23815.</title>
        <authorList>
            <person name="Hemp J."/>
            <person name="Ward L.M."/>
            <person name="Pace L.A."/>
            <person name="Fischer W.W."/>
        </authorList>
    </citation>
    <scope>NUCLEOTIDE SEQUENCE [LARGE SCALE GENOMIC DNA]</scope>
    <source>
        <strain evidence="2 3">P3M-1</strain>
    </source>
</reference>
<dbReference type="RefSeq" id="WP_082389853.1">
    <property type="nucleotide sequence ID" value="NZ_LGCL01000015.1"/>
</dbReference>
<dbReference type="Proteomes" id="UP000050417">
    <property type="component" value="Unassembled WGS sequence"/>
</dbReference>
<dbReference type="OrthoDB" id="166850at2"/>
<keyword evidence="3" id="KW-1185">Reference proteome</keyword>
<feature type="domain" description="Nbr1 FW" evidence="1">
    <location>
        <begin position="87"/>
        <end position="184"/>
    </location>
</feature>
<dbReference type="STRING" id="1134406.ADN00_03485"/>
<dbReference type="InterPro" id="IPR032350">
    <property type="entry name" value="Nbr1_FW"/>
</dbReference>